<evidence type="ECO:0000313" key="4">
    <source>
        <dbReference type="Proteomes" id="UP000481153"/>
    </source>
</evidence>
<dbReference type="InterPro" id="IPR011009">
    <property type="entry name" value="Kinase-like_dom_sf"/>
</dbReference>
<feature type="transmembrane region" description="Helical" evidence="1">
    <location>
        <begin position="366"/>
        <end position="387"/>
    </location>
</feature>
<dbReference type="Gene3D" id="1.10.510.10">
    <property type="entry name" value="Transferase(Phosphotransferase) domain 1"/>
    <property type="match status" value="1"/>
</dbReference>
<dbReference type="InterPro" id="IPR001245">
    <property type="entry name" value="Ser-Thr/Tyr_kinase_cat_dom"/>
</dbReference>
<dbReference type="PANTHER" id="PTHR44329:SF214">
    <property type="entry name" value="PROTEIN KINASE DOMAIN-CONTAINING PROTEIN"/>
    <property type="match status" value="1"/>
</dbReference>
<dbReference type="PANTHER" id="PTHR44329">
    <property type="entry name" value="SERINE/THREONINE-PROTEIN KINASE TNNI3K-RELATED"/>
    <property type="match status" value="1"/>
</dbReference>
<protein>
    <recommendedName>
        <fullName evidence="2">Protein kinase domain-containing protein</fullName>
    </recommendedName>
</protein>
<feature type="domain" description="Protein kinase" evidence="2">
    <location>
        <begin position="435"/>
        <end position="687"/>
    </location>
</feature>
<dbReference type="GO" id="GO:0005524">
    <property type="term" value="F:ATP binding"/>
    <property type="evidence" value="ECO:0007669"/>
    <property type="project" value="InterPro"/>
</dbReference>
<keyword evidence="1" id="KW-1133">Transmembrane helix</keyword>
<comment type="caution">
    <text evidence="3">The sequence shown here is derived from an EMBL/GenBank/DDBJ whole genome shotgun (WGS) entry which is preliminary data.</text>
</comment>
<reference evidence="3 4" key="1">
    <citation type="submission" date="2019-07" db="EMBL/GenBank/DDBJ databases">
        <title>Genomics analysis of Aphanomyces spp. identifies a new class of oomycete effector associated with host adaptation.</title>
        <authorList>
            <person name="Gaulin E."/>
        </authorList>
    </citation>
    <scope>NUCLEOTIDE SEQUENCE [LARGE SCALE GENOMIC DNA]</scope>
    <source>
        <strain evidence="3 4">ATCC 201684</strain>
    </source>
</reference>
<dbReference type="InterPro" id="IPR051681">
    <property type="entry name" value="Ser/Thr_Kinases-Pseudokinases"/>
</dbReference>
<dbReference type="Pfam" id="PF07714">
    <property type="entry name" value="PK_Tyr_Ser-Thr"/>
    <property type="match status" value="1"/>
</dbReference>
<dbReference type="SUPFAM" id="SSF56112">
    <property type="entry name" value="Protein kinase-like (PK-like)"/>
    <property type="match status" value="1"/>
</dbReference>
<dbReference type="Gene3D" id="2.60.20.10">
    <property type="entry name" value="Crystallins"/>
    <property type="match status" value="1"/>
</dbReference>
<evidence type="ECO:0000313" key="3">
    <source>
        <dbReference type="EMBL" id="KAF0725267.1"/>
    </source>
</evidence>
<evidence type="ECO:0000256" key="1">
    <source>
        <dbReference type="SAM" id="Phobius"/>
    </source>
</evidence>
<dbReference type="SMART" id="SM00220">
    <property type="entry name" value="S_TKc"/>
    <property type="match status" value="1"/>
</dbReference>
<dbReference type="NCBIfam" id="TIGR01167">
    <property type="entry name" value="LPXTG_anchor"/>
    <property type="match status" value="1"/>
</dbReference>
<sequence>MASSGGIECFSAANWTGPSVILQPMLNVSNTSSWSLCSFQSLRVPEGLALVTFPETRYVGNGTRYDTSSADISGAQIASFVVIDRADEAQLLVDIDSNLTDPWIVPVGSEVPVMENTFDMIISALHVPRGAILVGYRRRYFLGSYQVWTGDVADLGSDWVNRIRSFRVLPENDSNVSSSSRRAFFNTTAWNGVAFYVDANFSKISIVEPVGEMVPSMADWPYAVEDLQPKSVNVSKDAVLVQFNGTNFQGAFKVFSGQVANISLDSNFLMRSYKVLPMWSSSNETGFVTCLLSSQDELVYIEATDNLTLFHRSCLQLTVPQGIQVDVQLDSNETTRWKSGTYAQNVSLVAILPDTIPSSSSSSWSLLWIVWVGLACMVLGGTGVFLWRRRRRHSRKDKPTKGQNTLDPVVPSELFDAALIHWHDLDLVRLDANHVVPTSFLASGGSGEIWRGTFRQKEVAIKSLHRYNQENIQKFVVELSKWSKLHSPHIVACIGATWTSPWDLKGVLEFMRGGDMRSFLSSHSRLDISWKTKISWAKDVADGLFYIHSMPWTHRDIKARNVLLETSTNTAKIGDFGTATDVDATKTAGVGTYRWMAPEMLAFESSYTAAVDIYAFGVLLSELDTHQSPYAQHNQSDVVIAGRVLHEQLRPSFSPDCPVWLRFLAFQCLATDPAHRPTTARILHVLATHLRQESAELTGEHLD</sequence>
<dbReference type="PRINTS" id="PR00109">
    <property type="entry name" value="TYRKINASE"/>
</dbReference>
<keyword evidence="1" id="KW-0812">Transmembrane</keyword>
<dbReference type="Proteomes" id="UP000481153">
    <property type="component" value="Unassembled WGS sequence"/>
</dbReference>
<dbReference type="Gene3D" id="3.30.200.20">
    <property type="entry name" value="Phosphorylase Kinase, domain 1"/>
    <property type="match status" value="1"/>
</dbReference>
<accession>A0A6G0WDA0</accession>
<dbReference type="AlphaFoldDB" id="A0A6G0WDA0"/>
<dbReference type="EMBL" id="VJMJ01000246">
    <property type="protein sequence ID" value="KAF0725267.1"/>
    <property type="molecule type" value="Genomic_DNA"/>
</dbReference>
<organism evidence="3 4">
    <name type="scientific">Aphanomyces euteiches</name>
    <dbReference type="NCBI Taxonomy" id="100861"/>
    <lineage>
        <taxon>Eukaryota</taxon>
        <taxon>Sar</taxon>
        <taxon>Stramenopiles</taxon>
        <taxon>Oomycota</taxon>
        <taxon>Saprolegniomycetes</taxon>
        <taxon>Saprolegniales</taxon>
        <taxon>Verrucalvaceae</taxon>
        <taxon>Aphanomyces</taxon>
    </lineage>
</organism>
<dbReference type="InterPro" id="IPR000719">
    <property type="entry name" value="Prot_kinase_dom"/>
</dbReference>
<dbReference type="VEuPathDB" id="FungiDB:AeMF1_013622"/>
<keyword evidence="4" id="KW-1185">Reference proteome</keyword>
<evidence type="ECO:0000259" key="2">
    <source>
        <dbReference type="PROSITE" id="PS50011"/>
    </source>
</evidence>
<proteinExistence type="predicted"/>
<name>A0A6G0WDA0_9STRA</name>
<keyword evidence="1" id="KW-0472">Membrane</keyword>
<dbReference type="PROSITE" id="PS50011">
    <property type="entry name" value="PROTEIN_KINASE_DOM"/>
    <property type="match status" value="1"/>
</dbReference>
<gene>
    <name evidence="3" type="ORF">Ae201684_016232</name>
</gene>
<dbReference type="GO" id="GO:0004674">
    <property type="term" value="F:protein serine/threonine kinase activity"/>
    <property type="evidence" value="ECO:0007669"/>
    <property type="project" value="TreeGrafter"/>
</dbReference>